<sequence length="82" mass="9928">WVLTCFYKILDRAHRRESWQLLKDLHSNIFLPWCIVSDFNNLFSKEDKCGRVKHPPWLFQGFREAIFVCDLQDIPLQGYHFT</sequence>
<organism evidence="1">
    <name type="scientific">Glycine soja</name>
    <name type="common">Wild soybean</name>
    <dbReference type="NCBI Taxonomy" id="3848"/>
    <lineage>
        <taxon>Eukaryota</taxon>
        <taxon>Viridiplantae</taxon>
        <taxon>Streptophyta</taxon>
        <taxon>Embryophyta</taxon>
        <taxon>Tracheophyta</taxon>
        <taxon>Spermatophyta</taxon>
        <taxon>Magnoliopsida</taxon>
        <taxon>eudicotyledons</taxon>
        <taxon>Gunneridae</taxon>
        <taxon>Pentapetalae</taxon>
        <taxon>rosids</taxon>
        <taxon>fabids</taxon>
        <taxon>Fabales</taxon>
        <taxon>Fabaceae</taxon>
        <taxon>Papilionoideae</taxon>
        <taxon>50 kb inversion clade</taxon>
        <taxon>NPAAA clade</taxon>
        <taxon>indigoferoid/millettioid clade</taxon>
        <taxon>Phaseoleae</taxon>
        <taxon>Glycine</taxon>
        <taxon>Glycine subgen. Soja</taxon>
    </lineage>
</organism>
<proteinExistence type="predicted"/>
<accession>A0A0B2P4G3</accession>
<protein>
    <submittedName>
        <fullName evidence="1">Uncharacterized protein</fullName>
    </submittedName>
</protein>
<reference evidence="1" key="1">
    <citation type="submission" date="2014-07" db="EMBL/GenBank/DDBJ databases">
        <title>Identification of a novel salt tolerance gene in wild soybean by whole-genome sequencing.</title>
        <authorList>
            <person name="Lam H.-M."/>
            <person name="Qi X."/>
            <person name="Li M.-W."/>
            <person name="Liu X."/>
            <person name="Xie M."/>
            <person name="Ni M."/>
            <person name="Xu X."/>
        </authorList>
    </citation>
    <scope>NUCLEOTIDE SEQUENCE [LARGE SCALE GENOMIC DNA]</scope>
    <source>
        <tissue evidence="1">Root</tissue>
    </source>
</reference>
<dbReference type="AlphaFoldDB" id="A0A0B2P4G3"/>
<feature type="non-terminal residue" evidence="1">
    <location>
        <position position="1"/>
    </location>
</feature>
<dbReference type="EMBL" id="KN669566">
    <property type="protein sequence ID" value="KHN04105.1"/>
    <property type="molecule type" value="Genomic_DNA"/>
</dbReference>
<dbReference type="Proteomes" id="UP000053555">
    <property type="component" value="Unassembled WGS sequence"/>
</dbReference>
<gene>
    <name evidence="1" type="ORF">glysoja_036641</name>
</gene>
<feature type="non-terminal residue" evidence="1">
    <location>
        <position position="82"/>
    </location>
</feature>
<dbReference type="InterPro" id="IPR036691">
    <property type="entry name" value="Endo/exonu/phosph_ase_sf"/>
</dbReference>
<evidence type="ECO:0000313" key="1">
    <source>
        <dbReference type="EMBL" id="KHN04105.1"/>
    </source>
</evidence>
<name>A0A0B2P4G3_GLYSO</name>
<dbReference type="SUPFAM" id="SSF56219">
    <property type="entry name" value="DNase I-like"/>
    <property type="match status" value="1"/>
</dbReference>